<dbReference type="AlphaFoldDB" id="A0A8T0SQJ1"/>
<dbReference type="PANTHER" id="PTHR45654:SF24">
    <property type="entry name" value="HOMEOBOX-LEUCINE ZIPPER PROTEIN GLABRA 2"/>
    <property type="match status" value="1"/>
</dbReference>
<accession>A0A8T0SQJ1</accession>
<keyword evidence="5" id="KW-0804">Transcription</keyword>
<dbReference type="InterPro" id="IPR023393">
    <property type="entry name" value="START-like_dom_sf"/>
</dbReference>
<feature type="compositionally biased region" description="Basic and acidic residues" evidence="7">
    <location>
        <begin position="380"/>
        <end position="390"/>
    </location>
</feature>
<dbReference type="CDD" id="cd08875">
    <property type="entry name" value="START_ArGLABRA2_like"/>
    <property type="match status" value="1"/>
</dbReference>
<dbReference type="InterPro" id="IPR042160">
    <property type="entry name" value="HD-Zip_IV"/>
</dbReference>
<evidence type="ECO:0000259" key="8">
    <source>
        <dbReference type="PROSITE" id="PS50848"/>
    </source>
</evidence>
<dbReference type="SMART" id="SM00234">
    <property type="entry name" value="START"/>
    <property type="match status" value="1"/>
</dbReference>
<evidence type="ECO:0000256" key="1">
    <source>
        <dbReference type="ARBA" id="ARBA00004123"/>
    </source>
</evidence>
<evidence type="ECO:0000256" key="7">
    <source>
        <dbReference type="SAM" id="MobiDB-lite"/>
    </source>
</evidence>
<comment type="caution">
    <text evidence="9">The sequence shown here is derived from an EMBL/GenBank/DDBJ whole genome shotgun (WGS) entry which is preliminary data.</text>
</comment>
<feature type="region of interest" description="Disordered" evidence="7">
    <location>
        <begin position="368"/>
        <end position="420"/>
    </location>
</feature>
<reference evidence="9" key="1">
    <citation type="submission" date="2020-05" db="EMBL/GenBank/DDBJ databases">
        <title>WGS assembly of Panicum virgatum.</title>
        <authorList>
            <person name="Lovell J.T."/>
            <person name="Jenkins J."/>
            <person name="Shu S."/>
            <person name="Juenger T.E."/>
            <person name="Schmutz J."/>
        </authorList>
    </citation>
    <scope>NUCLEOTIDE SEQUENCE</scope>
    <source>
        <strain evidence="9">AP13</strain>
    </source>
</reference>
<keyword evidence="4" id="KW-0371">Homeobox</keyword>
<keyword evidence="6" id="KW-0539">Nucleus</keyword>
<comment type="subcellular location">
    <subcellularLocation>
        <location evidence="1">Nucleus</location>
    </subcellularLocation>
</comment>
<dbReference type="Pfam" id="PF01852">
    <property type="entry name" value="START"/>
    <property type="match status" value="1"/>
</dbReference>
<dbReference type="EMBL" id="CM029045">
    <property type="protein sequence ID" value="KAG2600881.1"/>
    <property type="molecule type" value="Genomic_DNA"/>
</dbReference>
<dbReference type="GO" id="GO:0005634">
    <property type="term" value="C:nucleus"/>
    <property type="evidence" value="ECO:0007669"/>
    <property type="project" value="UniProtKB-SubCell"/>
</dbReference>
<dbReference type="Gene3D" id="3.30.530.20">
    <property type="match status" value="1"/>
</dbReference>
<gene>
    <name evidence="9" type="ORF">PVAP13_5KG554500</name>
</gene>
<feature type="compositionally biased region" description="Basic residues" evidence="7">
    <location>
        <begin position="408"/>
        <end position="420"/>
    </location>
</feature>
<dbReference type="PROSITE" id="PS50848">
    <property type="entry name" value="START"/>
    <property type="match status" value="1"/>
</dbReference>
<name>A0A8T0SQJ1_PANVG</name>
<keyword evidence="3" id="KW-0238">DNA-binding</keyword>
<evidence type="ECO:0000256" key="6">
    <source>
        <dbReference type="ARBA" id="ARBA00023242"/>
    </source>
</evidence>
<evidence type="ECO:0000256" key="2">
    <source>
        <dbReference type="ARBA" id="ARBA00023015"/>
    </source>
</evidence>
<evidence type="ECO:0000313" key="10">
    <source>
        <dbReference type="Proteomes" id="UP000823388"/>
    </source>
</evidence>
<dbReference type="SUPFAM" id="SSF55961">
    <property type="entry name" value="Bet v1-like"/>
    <property type="match status" value="2"/>
</dbReference>
<keyword evidence="10" id="KW-1185">Reference proteome</keyword>
<proteinExistence type="predicted"/>
<dbReference type="GO" id="GO:0003677">
    <property type="term" value="F:DNA binding"/>
    <property type="evidence" value="ECO:0007669"/>
    <property type="project" value="UniProtKB-KW"/>
</dbReference>
<keyword evidence="2" id="KW-0805">Transcription regulation</keyword>
<feature type="compositionally biased region" description="Low complexity" evidence="7">
    <location>
        <begin position="391"/>
        <end position="407"/>
    </location>
</feature>
<organism evidence="9 10">
    <name type="scientific">Panicum virgatum</name>
    <name type="common">Blackwell switchgrass</name>
    <dbReference type="NCBI Taxonomy" id="38727"/>
    <lineage>
        <taxon>Eukaryota</taxon>
        <taxon>Viridiplantae</taxon>
        <taxon>Streptophyta</taxon>
        <taxon>Embryophyta</taxon>
        <taxon>Tracheophyta</taxon>
        <taxon>Spermatophyta</taxon>
        <taxon>Magnoliopsida</taxon>
        <taxon>Liliopsida</taxon>
        <taxon>Poales</taxon>
        <taxon>Poaceae</taxon>
        <taxon>PACMAD clade</taxon>
        <taxon>Panicoideae</taxon>
        <taxon>Panicodae</taxon>
        <taxon>Paniceae</taxon>
        <taxon>Panicinae</taxon>
        <taxon>Panicum</taxon>
        <taxon>Panicum sect. Hiantes</taxon>
    </lineage>
</organism>
<dbReference type="GO" id="GO:0008289">
    <property type="term" value="F:lipid binding"/>
    <property type="evidence" value="ECO:0007669"/>
    <property type="project" value="InterPro"/>
</dbReference>
<evidence type="ECO:0000256" key="4">
    <source>
        <dbReference type="ARBA" id="ARBA00023155"/>
    </source>
</evidence>
<feature type="domain" description="START" evidence="8">
    <location>
        <begin position="1"/>
        <end position="223"/>
    </location>
</feature>
<dbReference type="Proteomes" id="UP000823388">
    <property type="component" value="Chromosome 5K"/>
</dbReference>
<evidence type="ECO:0000313" key="9">
    <source>
        <dbReference type="EMBL" id="KAG2600881.1"/>
    </source>
</evidence>
<evidence type="ECO:0000256" key="5">
    <source>
        <dbReference type="ARBA" id="ARBA00023163"/>
    </source>
</evidence>
<sequence>MCSAGEPLWVRSLETGRDVLNYDEYARRFQRGGDDPAGGGEQRAGWSVEASRETGVVFLDTTQLVNAFMDANQWMELFPTMISKAATLAVIRAGQNDDKDGVVQLMFAEVQTLTPLVPTRELSFLRHCKKLTADKWAVVDVSVDNVEPDARTSSTASKCLKKPSGCVIEEQTNGRCKVTWVEHATCRNAAVPSMCRPAAASGLTFGARRWVAALRLQCERMVFSVATNIPARDSAGVATLAGRRSVLKLAHRMASSLCRVIGGSRGLAWSGQASNSGGVRVTSRRNAGDDPGEPCGLVACAVLSAWLPVNPAALLDFLRDASRRHEWDVMLPPGRPVRSRVSVAKGKDRGNCVTAYVDLISSLTERSRPIMSHHQSHCRSLSDVRPRESRTASGSSRTAAPAPASRPWRTRRSTPRPCGR</sequence>
<dbReference type="PANTHER" id="PTHR45654">
    <property type="entry name" value="HOMEOBOX-LEUCINE ZIPPER PROTEIN MERISTEM L1"/>
    <property type="match status" value="1"/>
</dbReference>
<dbReference type="InterPro" id="IPR057993">
    <property type="entry name" value="HD-Zip_IV_C"/>
</dbReference>
<protein>
    <recommendedName>
        <fullName evidence="8">START domain-containing protein</fullName>
    </recommendedName>
</protein>
<dbReference type="InterPro" id="IPR002913">
    <property type="entry name" value="START_lipid-bd_dom"/>
</dbReference>
<evidence type="ECO:0000256" key="3">
    <source>
        <dbReference type="ARBA" id="ARBA00023125"/>
    </source>
</evidence>
<dbReference type="Pfam" id="PF25797">
    <property type="entry name" value="PDF2_C"/>
    <property type="match status" value="1"/>
</dbReference>